<sequence length="278" mass="31484">MSSKRGHEEQRTTGWWEETMTNRPYEIDMPSLTKLKAMEDKAMGFNPSTALATPKVVRQSHAADEGNTTVAETNSAQRTSRHQRILQDLDDQRRDTSSNVRETARMDVDFGTEDQASRSHEMISQCEGHWLFANAVLGEGQLGVKAKGKVETLPASEISASQAKGSARSETEVDDLDAHESQHTQPVDTLHEQEYLIPKEDLLIMLEVGFAERPYWTTSDLADALQQPEAHLNEVLPQIAIFGPWLGGYPQRWCWRLKPAEEKHEGRWKGKGRAEFWE</sequence>
<dbReference type="InterPro" id="IPR040450">
    <property type="entry name" value="TFIIF_beta_HTH"/>
</dbReference>
<name>A0ABZ0NPZ0_CERBT</name>
<dbReference type="InterPro" id="IPR036390">
    <property type="entry name" value="WH_DNA-bd_sf"/>
</dbReference>
<dbReference type="InterPro" id="IPR036388">
    <property type="entry name" value="WH-like_DNA-bd_sf"/>
</dbReference>
<proteinExistence type="predicted"/>
<feature type="compositionally biased region" description="Basic and acidic residues" evidence="1">
    <location>
        <begin position="167"/>
        <end position="182"/>
    </location>
</feature>
<organism evidence="3 4">
    <name type="scientific">Cercospora beticola</name>
    <name type="common">Sugarbeet leaf spot fungus</name>
    <dbReference type="NCBI Taxonomy" id="122368"/>
    <lineage>
        <taxon>Eukaryota</taxon>
        <taxon>Fungi</taxon>
        <taxon>Dikarya</taxon>
        <taxon>Ascomycota</taxon>
        <taxon>Pezizomycotina</taxon>
        <taxon>Dothideomycetes</taxon>
        <taxon>Dothideomycetidae</taxon>
        <taxon>Mycosphaerellales</taxon>
        <taxon>Mycosphaerellaceae</taxon>
        <taxon>Cercospora</taxon>
    </lineage>
</organism>
<dbReference type="GeneID" id="90644223"/>
<protein>
    <recommendedName>
        <fullName evidence="2">TFIIF beta subunit HTH domain-containing protein</fullName>
    </recommendedName>
</protein>
<dbReference type="Pfam" id="PF02270">
    <property type="entry name" value="TFIIF_beta"/>
    <property type="match status" value="1"/>
</dbReference>
<accession>A0ABZ0NPZ0</accession>
<dbReference type="RefSeq" id="XP_065458822.1">
    <property type="nucleotide sequence ID" value="XM_065602750.1"/>
</dbReference>
<feature type="compositionally biased region" description="Polar residues" evidence="1">
    <location>
        <begin position="66"/>
        <end position="78"/>
    </location>
</feature>
<feature type="region of interest" description="Disordered" evidence="1">
    <location>
        <begin position="154"/>
        <end position="184"/>
    </location>
</feature>
<keyword evidence="4" id="KW-1185">Reference proteome</keyword>
<evidence type="ECO:0000259" key="2">
    <source>
        <dbReference type="Pfam" id="PF02270"/>
    </source>
</evidence>
<dbReference type="SUPFAM" id="SSF46785">
    <property type="entry name" value="Winged helix' DNA-binding domain"/>
    <property type="match status" value="1"/>
</dbReference>
<evidence type="ECO:0000313" key="4">
    <source>
        <dbReference type="Proteomes" id="UP001302367"/>
    </source>
</evidence>
<dbReference type="Gene3D" id="1.10.10.10">
    <property type="entry name" value="Winged helix-like DNA-binding domain superfamily/Winged helix DNA-binding domain"/>
    <property type="match status" value="1"/>
</dbReference>
<evidence type="ECO:0000256" key="1">
    <source>
        <dbReference type="SAM" id="MobiDB-lite"/>
    </source>
</evidence>
<reference evidence="3 4" key="1">
    <citation type="submission" date="2023-09" db="EMBL/GenBank/DDBJ databases">
        <title>Complete-Gapless Cercospora beticola genome.</title>
        <authorList>
            <person name="Wyatt N.A."/>
            <person name="Spanner R.E."/>
            <person name="Bolton M.D."/>
        </authorList>
    </citation>
    <scope>NUCLEOTIDE SEQUENCE [LARGE SCALE GENOMIC DNA]</scope>
    <source>
        <strain evidence="3">Cb09-40</strain>
    </source>
</reference>
<evidence type="ECO:0000313" key="3">
    <source>
        <dbReference type="EMBL" id="WPB01545.1"/>
    </source>
</evidence>
<dbReference type="EMBL" id="CP134187">
    <property type="protein sequence ID" value="WPB01545.1"/>
    <property type="molecule type" value="Genomic_DNA"/>
</dbReference>
<dbReference type="Proteomes" id="UP001302367">
    <property type="component" value="Chromosome 4"/>
</dbReference>
<feature type="compositionally biased region" description="Basic and acidic residues" evidence="1">
    <location>
        <begin position="85"/>
        <end position="106"/>
    </location>
</feature>
<feature type="region of interest" description="Disordered" evidence="1">
    <location>
        <begin position="60"/>
        <end position="106"/>
    </location>
</feature>
<feature type="domain" description="TFIIF beta subunit HTH" evidence="2">
    <location>
        <begin position="197"/>
        <end position="243"/>
    </location>
</feature>
<gene>
    <name evidence="3" type="ORF">RHO25_006172</name>
</gene>